<evidence type="ECO:0000259" key="2">
    <source>
        <dbReference type="Pfam" id="PF13439"/>
    </source>
</evidence>
<dbReference type="PANTHER" id="PTHR46401">
    <property type="entry name" value="GLYCOSYLTRANSFERASE WBBK-RELATED"/>
    <property type="match status" value="1"/>
</dbReference>
<protein>
    <recommendedName>
        <fullName evidence="2">Glycosyltransferase subfamily 4-like N-terminal domain-containing protein</fullName>
    </recommendedName>
</protein>
<dbReference type="GO" id="GO:0009103">
    <property type="term" value="P:lipopolysaccharide biosynthetic process"/>
    <property type="evidence" value="ECO:0007669"/>
    <property type="project" value="TreeGrafter"/>
</dbReference>
<dbReference type="SUPFAM" id="SSF53756">
    <property type="entry name" value="UDP-Glycosyltransferase/glycogen phosphorylase"/>
    <property type="match status" value="1"/>
</dbReference>
<feature type="domain" description="Glycosyltransferase subfamily 4-like N-terminal" evidence="2">
    <location>
        <begin position="64"/>
        <end position="175"/>
    </location>
</feature>
<dbReference type="Gene3D" id="3.40.50.2000">
    <property type="entry name" value="Glycogen Phosphorylase B"/>
    <property type="match status" value="2"/>
</dbReference>
<name>A0A2W5F5Q9_9SPHI</name>
<accession>A0A2W5F5Q9</accession>
<dbReference type="PANTHER" id="PTHR46401:SF2">
    <property type="entry name" value="GLYCOSYLTRANSFERASE WBBK-RELATED"/>
    <property type="match status" value="1"/>
</dbReference>
<proteinExistence type="predicted"/>
<sequence length="377" mass="43523">MGVNESIRVVSVAPYQFLPARFGGHKAIAFFYRFFSRKVAFCCVSVRGNENDVFADYEQYRIFRKSFIRYINFFNVFRIRRIVKRHKATHLMTEHPYMGWLVLFVRLFCGVKVVIRSHNIEALRFKTLGKWWWRILYWYEGFIYRRANAVFFITEEDRQFAIEKYGVESYNSTVVTYGFQPPQTFSPEWKEKVATLIRKENNLPLDQKILLFNGDFSYKPNAQALHILIDEILPELEKKISDFVLVVCGKSIPKSIEKSQHTNVITKGFVDDIGAYFAGSNLFLNPIVDGGGIKTKLVEALSYHTLSVSFASGAIGVPLEVTDGKLSIVDDNDSLAFADAVVAQLQNNTPWECQKFTQYFNWGNIAQHAVDFLQNEN</sequence>
<organism evidence="3 4">
    <name type="scientific">Pseudopedobacter saltans</name>
    <dbReference type="NCBI Taxonomy" id="151895"/>
    <lineage>
        <taxon>Bacteria</taxon>
        <taxon>Pseudomonadati</taxon>
        <taxon>Bacteroidota</taxon>
        <taxon>Sphingobacteriia</taxon>
        <taxon>Sphingobacteriales</taxon>
        <taxon>Sphingobacteriaceae</taxon>
        <taxon>Pseudopedobacter</taxon>
    </lineage>
</organism>
<dbReference type="EMBL" id="QFOI01000103">
    <property type="protein sequence ID" value="PZP49614.1"/>
    <property type="molecule type" value="Genomic_DNA"/>
</dbReference>
<comment type="caution">
    <text evidence="3">The sequence shown here is derived from an EMBL/GenBank/DDBJ whole genome shotgun (WGS) entry which is preliminary data.</text>
</comment>
<evidence type="ECO:0000313" key="3">
    <source>
        <dbReference type="EMBL" id="PZP49614.1"/>
    </source>
</evidence>
<dbReference type="CDD" id="cd03801">
    <property type="entry name" value="GT4_PimA-like"/>
    <property type="match status" value="1"/>
</dbReference>
<dbReference type="Pfam" id="PF13692">
    <property type="entry name" value="Glyco_trans_1_4"/>
    <property type="match status" value="1"/>
</dbReference>
<dbReference type="InterPro" id="IPR028098">
    <property type="entry name" value="Glyco_trans_4-like_N"/>
</dbReference>
<evidence type="ECO:0000256" key="1">
    <source>
        <dbReference type="ARBA" id="ARBA00022679"/>
    </source>
</evidence>
<dbReference type="AlphaFoldDB" id="A0A2W5F5Q9"/>
<evidence type="ECO:0000313" key="4">
    <source>
        <dbReference type="Proteomes" id="UP000249645"/>
    </source>
</evidence>
<gene>
    <name evidence="3" type="ORF">DI598_07380</name>
</gene>
<keyword evidence="1" id="KW-0808">Transferase</keyword>
<dbReference type="Pfam" id="PF13439">
    <property type="entry name" value="Glyco_transf_4"/>
    <property type="match status" value="1"/>
</dbReference>
<reference evidence="3 4" key="1">
    <citation type="submission" date="2017-11" db="EMBL/GenBank/DDBJ databases">
        <title>Infants hospitalized years apart are colonized by the same room-sourced microbial strains.</title>
        <authorList>
            <person name="Brooks B."/>
            <person name="Olm M.R."/>
            <person name="Firek B.A."/>
            <person name="Baker R."/>
            <person name="Thomas B.C."/>
            <person name="Morowitz M.J."/>
            <person name="Banfield J.F."/>
        </authorList>
    </citation>
    <scope>NUCLEOTIDE SEQUENCE [LARGE SCALE GENOMIC DNA]</scope>
    <source>
        <strain evidence="3">S2_009_000_R2_76</strain>
    </source>
</reference>
<dbReference type="Proteomes" id="UP000249645">
    <property type="component" value="Unassembled WGS sequence"/>
</dbReference>
<dbReference type="GO" id="GO:0016757">
    <property type="term" value="F:glycosyltransferase activity"/>
    <property type="evidence" value="ECO:0007669"/>
    <property type="project" value="TreeGrafter"/>
</dbReference>